<evidence type="ECO:0000256" key="2">
    <source>
        <dbReference type="ARBA" id="ARBA00022485"/>
    </source>
</evidence>
<dbReference type="InterPro" id="IPR005839">
    <property type="entry name" value="Methylthiotransferase"/>
</dbReference>
<dbReference type="PROSITE" id="PS01278">
    <property type="entry name" value="MTTASE_RADICAL"/>
    <property type="match status" value="1"/>
</dbReference>
<feature type="binding site" evidence="13">
    <location>
        <position position="171"/>
    </location>
    <ligand>
        <name>[4Fe-4S] cluster</name>
        <dbReference type="ChEBI" id="CHEBI:49883"/>
        <label>2</label>
        <note>4Fe-4S-S-AdoMet</note>
    </ligand>
</feature>
<dbReference type="GO" id="GO:0046872">
    <property type="term" value="F:metal ion binding"/>
    <property type="evidence" value="ECO:0007669"/>
    <property type="project" value="UniProtKB-KW"/>
</dbReference>
<evidence type="ECO:0000256" key="11">
    <source>
        <dbReference type="ARBA" id="ARBA00080698"/>
    </source>
</evidence>
<dbReference type="Gene3D" id="3.80.30.20">
    <property type="entry name" value="tm_1862 like domain"/>
    <property type="match status" value="1"/>
</dbReference>
<dbReference type="GO" id="GO:0035597">
    <property type="term" value="F:tRNA-2-methylthio-N(6)-dimethylallyladenosine(37) synthase activity"/>
    <property type="evidence" value="ECO:0007669"/>
    <property type="project" value="UniProtKB-EC"/>
</dbReference>
<evidence type="ECO:0000259" key="14">
    <source>
        <dbReference type="PROSITE" id="PS50926"/>
    </source>
</evidence>
<proteinExistence type="inferred from homology"/>
<keyword evidence="7 13" id="KW-0408">Iron</keyword>
<evidence type="ECO:0000259" key="15">
    <source>
        <dbReference type="PROSITE" id="PS51449"/>
    </source>
</evidence>
<dbReference type="InterPro" id="IPR013848">
    <property type="entry name" value="Methylthiotransferase_N"/>
</dbReference>
<dbReference type="InterPro" id="IPR007197">
    <property type="entry name" value="rSAM"/>
</dbReference>
<keyword evidence="5 13" id="KW-0949">S-adenosyl-L-methionine</keyword>
<evidence type="ECO:0000256" key="10">
    <source>
        <dbReference type="ARBA" id="ARBA00068570"/>
    </source>
</evidence>
<dbReference type="SUPFAM" id="SSF102114">
    <property type="entry name" value="Radical SAM enzymes"/>
    <property type="match status" value="1"/>
</dbReference>
<dbReference type="SFLD" id="SFLDS00029">
    <property type="entry name" value="Radical_SAM"/>
    <property type="match status" value="1"/>
</dbReference>
<comment type="subcellular location">
    <subcellularLocation>
        <location evidence="13">Cytoplasm</location>
    </subcellularLocation>
</comment>
<evidence type="ECO:0000256" key="4">
    <source>
        <dbReference type="ARBA" id="ARBA00022679"/>
    </source>
</evidence>
<dbReference type="SFLD" id="SFLDF00273">
    <property type="entry name" value="(dimethylallyl)adenosine_tRNA"/>
    <property type="match status" value="1"/>
</dbReference>
<dbReference type="Pfam" id="PF01938">
    <property type="entry name" value="TRAM"/>
    <property type="match status" value="1"/>
</dbReference>
<dbReference type="PANTHER" id="PTHR43020:SF2">
    <property type="entry name" value="MITOCHONDRIAL TRNA METHYLTHIOTRANSFERASE CDK5RAP1"/>
    <property type="match status" value="1"/>
</dbReference>
<organism evidence="17">
    <name type="scientific">Uncultured Desulfatiglans sp</name>
    <dbReference type="NCBI Taxonomy" id="1748965"/>
    <lineage>
        <taxon>Bacteria</taxon>
        <taxon>Pseudomonadati</taxon>
        <taxon>Thermodesulfobacteriota</taxon>
        <taxon>Desulfobacteria</taxon>
        <taxon>Desulfatiglandales</taxon>
        <taxon>Desulfatiglandaceae</taxon>
        <taxon>Desulfatiglans</taxon>
        <taxon>environmental samples</taxon>
    </lineage>
</organism>
<gene>
    <name evidence="13 17" type="primary">miaB</name>
    <name evidence="17" type="ORF">TRIP_B330414</name>
</gene>
<dbReference type="FunFam" id="3.40.50.12160:FF:000003">
    <property type="entry name" value="CDK5 regulatory subunit-associated protein 1"/>
    <property type="match status" value="1"/>
</dbReference>
<dbReference type="PROSITE" id="PS50926">
    <property type="entry name" value="TRAM"/>
    <property type="match status" value="1"/>
</dbReference>
<reference evidence="17" key="1">
    <citation type="submission" date="2018-07" db="EMBL/GenBank/DDBJ databases">
        <authorList>
            <consortium name="Genoscope - CEA"/>
            <person name="William W."/>
        </authorList>
    </citation>
    <scope>NUCLEOTIDE SEQUENCE</scope>
    <source>
        <strain evidence="17">IK1</strain>
    </source>
</reference>
<dbReference type="HAMAP" id="MF_01864">
    <property type="entry name" value="tRNA_metthiotr_MiaB"/>
    <property type="match status" value="1"/>
</dbReference>
<keyword evidence="8 13" id="KW-0411">Iron-sulfur</keyword>
<feature type="binding site" evidence="13">
    <location>
        <position position="25"/>
    </location>
    <ligand>
        <name>[4Fe-4S] cluster</name>
        <dbReference type="ChEBI" id="CHEBI:49883"/>
        <label>1</label>
    </ligand>
</feature>
<dbReference type="EMBL" id="UPXX01000027">
    <property type="protein sequence ID" value="VBB44275.1"/>
    <property type="molecule type" value="Genomic_DNA"/>
</dbReference>
<evidence type="ECO:0000256" key="6">
    <source>
        <dbReference type="ARBA" id="ARBA00022723"/>
    </source>
</evidence>
<evidence type="ECO:0000256" key="5">
    <source>
        <dbReference type="ARBA" id="ARBA00022691"/>
    </source>
</evidence>
<dbReference type="PROSITE" id="PS51449">
    <property type="entry name" value="MTTASE_N"/>
    <property type="match status" value="1"/>
</dbReference>
<dbReference type="InterPro" id="IPR023404">
    <property type="entry name" value="rSAM_horseshoe"/>
</dbReference>
<evidence type="ECO:0000256" key="13">
    <source>
        <dbReference type="HAMAP-Rule" id="MF_01864"/>
    </source>
</evidence>
<dbReference type="InterPro" id="IPR006638">
    <property type="entry name" value="Elp3/MiaA/NifB-like_rSAM"/>
</dbReference>
<accession>A0A653A8H0</accession>
<dbReference type="GO" id="GO:0005829">
    <property type="term" value="C:cytosol"/>
    <property type="evidence" value="ECO:0007669"/>
    <property type="project" value="TreeGrafter"/>
</dbReference>
<name>A0A653A8H0_UNCDX</name>
<keyword evidence="6 13" id="KW-0479">Metal-binding</keyword>
<dbReference type="SFLD" id="SFLDG01082">
    <property type="entry name" value="B12-binding_domain_containing"/>
    <property type="match status" value="1"/>
</dbReference>
<keyword evidence="3 13" id="KW-0963">Cytoplasm</keyword>
<feature type="binding site" evidence="13">
    <location>
        <position position="175"/>
    </location>
    <ligand>
        <name>[4Fe-4S] cluster</name>
        <dbReference type="ChEBI" id="CHEBI:49883"/>
        <label>2</label>
        <note>4Fe-4S-S-AdoMet</note>
    </ligand>
</feature>
<dbReference type="PROSITE" id="PS51918">
    <property type="entry name" value="RADICAL_SAM"/>
    <property type="match status" value="1"/>
</dbReference>
<dbReference type="AlphaFoldDB" id="A0A653A8H0"/>
<comment type="subunit">
    <text evidence="13">Monomer.</text>
</comment>
<dbReference type="NCBIfam" id="TIGR01574">
    <property type="entry name" value="miaB-methiolase"/>
    <property type="match status" value="1"/>
</dbReference>
<dbReference type="Pfam" id="PF00919">
    <property type="entry name" value="UPF0004"/>
    <property type="match status" value="1"/>
</dbReference>
<dbReference type="GO" id="GO:0051539">
    <property type="term" value="F:4 iron, 4 sulfur cluster binding"/>
    <property type="evidence" value="ECO:0007669"/>
    <property type="project" value="UniProtKB-UniRule"/>
</dbReference>
<keyword evidence="4 13" id="KW-0808">Transferase</keyword>
<dbReference type="InterPro" id="IPR006463">
    <property type="entry name" value="MiaB_methiolase"/>
</dbReference>
<evidence type="ECO:0000256" key="12">
    <source>
        <dbReference type="ARBA" id="ARBA00081141"/>
    </source>
</evidence>
<comment type="catalytic activity">
    <reaction evidence="13">
        <text>N(6)-dimethylallyladenosine(37) in tRNA + (sulfur carrier)-SH + AH2 + 2 S-adenosyl-L-methionine = 2-methylsulfanyl-N(6)-dimethylallyladenosine(37) in tRNA + (sulfur carrier)-H + 5'-deoxyadenosine + L-methionine + A + S-adenosyl-L-homocysteine + 2 H(+)</text>
        <dbReference type="Rhea" id="RHEA:37067"/>
        <dbReference type="Rhea" id="RHEA-COMP:10375"/>
        <dbReference type="Rhea" id="RHEA-COMP:10376"/>
        <dbReference type="Rhea" id="RHEA-COMP:14737"/>
        <dbReference type="Rhea" id="RHEA-COMP:14739"/>
        <dbReference type="ChEBI" id="CHEBI:13193"/>
        <dbReference type="ChEBI" id="CHEBI:15378"/>
        <dbReference type="ChEBI" id="CHEBI:17319"/>
        <dbReference type="ChEBI" id="CHEBI:17499"/>
        <dbReference type="ChEBI" id="CHEBI:29917"/>
        <dbReference type="ChEBI" id="CHEBI:57844"/>
        <dbReference type="ChEBI" id="CHEBI:57856"/>
        <dbReference type="ChEBI" id="CHEBI:59789"/>
        <dbReference type="ChEBI" id="CHEBI:64428"/>
        <dbReference type="ChEBI" id="CHEBI:74415"/>
        <dbReference type="ChEBI" id="CHEBI:74417"/>
        <dbReference type="EC" id="2.8.4.3"/>
    </reaction>
</comment>
<feature type="binding site" evidence="13">
    <location>
        <position position="178"/>
    </location>
    <ligand>
        <name>[4Fe-4S] cluster</name>
        <dbReference type="ChEBI" id="CHEBI:49883"/>
        <label>2</label>
        <note>4Fe-4S-S-AdoMet</note>
    </ligand>
</feature>
<evidence type="ECO:0000256" key="7">
    <source>
        <dbReference type="ARBA" id="ARBA00023004"/>
    </source>
</evidence>
<dbReference type="PANTHER" id="PTHR43020">
    <property type="entry name" value="CDK5 REGULATORY SUBUNIT-ASSOCIATED PROTEIN 1"/>
    <property type="match status" value="1"/>
</dbReference>
<evidence type="ECO:0000256" key="9">
    <source>
        <dbReference type="ARBA" id="ARBA00033765"/>
    </source>
</evidence>
<dbReference type="InterPro" id="IPR020612">
    <property type="entry name" value="Methylthiotransferase_CS"/>
</dbReference>
<feature type="domain" description="Radical SAM core" evidence="16">
    <location>
        <begin position="157"/>
        <end position="387"/>
    </location>
</feature>
<feature type="binding site" evidence="13">
    <location>
        <position position="61"/>
    </location>
    <ligand>
        <name>[4Fe-4S] cluster</name>
        <dbReference type="ChEBI" id="CHEBI:49883"/>
        <label>1</label>
    </ligand>
</feature>
<keyword evidence="13" id="KW-0819">tRNA processing</keyword>
<evidence type="ECO:0000259" key="16">
    <source>
        <dbReference type="PROSITE" id="PS51918"/>
    </source>
</evidence>
<protein>
    <recommendedName>
        <fullName evidence="10 13">tRNA-2-methylthio-N(6)-dimethylallyladenosine synthase</fullName>
        <ecNumber evidence="9 13">2.8.4.3</ecNumber>
    </recommendedName>
    <alternativeName>
        <fullName evidence="12 13">(Dimethylallyl)adenosine tRNA methylthiotransferase MiaB</fullName>
    </alternativeName>
    <alternativeName>
        <fullName evidence="11 13">tRNA-i(6)A37 methylthiotransferase</fullName>
    </alternativeName>
</protein>
<dbReference type="Pfam" id="PF04055">
    <property type="entry name" value="Radical_SAM"/>
    <property type="match status" value="1"/>
</dbReference>
<dbReference type="EC" id="2.8.4.3" evidence="9 13"/>
<dbReference type="NCBIfam" id="TIGR00089">
    <property type="entry name" value="MiaB/RimO family radical SAM methylthiotransferase"/>
    <property type="match status" value="1"/>
</dbReference>
<feature type="domain" description="MTTase N-terminal" evidence="15">
    <location>
        <begin position="16"/>
        <end position="132"/>
    </location>
</feature>
<comment type="cofactor">
    <cofactor evidence="13">
        <name>[4Fe-4S] cluster</name>
        <dbReference type="ChEBI" id="CHEBI:49883"/>
    </cofactor>
    <text evidence="13">Binds 2 [4Fe-4S] clusters. One cluster is coordinated with 3 cysteines and an exchangeable S-adenosyl-L-methionine.</text>
</comment>
<dbReference type="InterPro" id="IPR038135">
    <property type="entry name" value="Methylthiotransferase_N_sf"/>
</dbReference>
<dbReference type="SMART" id="SM00729">
    <property type="entry name" value="Elp3"/>
    <property type="match status" value="1"/>
</dbReference>
<evidence type="ECO:0000313" key="17">
    <source>
        <dbReference type="EMBL" id="VBB44275.1"/>
    </source>
</evidence>
<sequence>MNMIPTIWQPMVFMYRSFYIKTMGCQMNVYDSDMAARMLIRAGWESVDDPRDARLVLINTCSVREKPEHKAVSMLGRMASLKRRRPEMILGMMGCFAQQKGAELLKRCPGLNLVMGPRALGSFPELLARIEKGAAEPLLALGTSDFPFECGLEDDFFKGRVTGFIAVTQGCDNFCSYCIVPYVRGRERSRGPADILSEADALLAEGVKELTLLGQNVNSYRWEDGSIRRFPDLLRAVAEREGLLRLRFTTSHPKDLSDELIACFAELPALCPHIHLPFQAGSDRVLKRMGRRYSREDYLRLVEKLRRAQPAIALTSDVMVGFPGETEKDFAQTLDLIERIQFDNLYSFKYSDRPGTAAAGMDRKISEEEKAARLETLQRIQETITQRRNQTLVGSTVEVLVEGESRRGRQFSGRSGCNRVVNFKYNKKCLGKIIHVRIKESFIHSLRGEPIE</sequence>
<dbReference type="CDD" id="cd01335">
    <property type="entry name" value="Radical_SAM"/>
    <property type="match status" value="1"/>
</dbReference>
<comment type="function">
    <text evidence="1 13">Catalyzes the methylthiolation of N6-(dimethylallyl)adenosine (i(6)A), leading to the formation of 2-methylthio-N6-(dimethylallyl)adenosine (ms(2)i(6)A) at position 37 in tRNAs that read codons beginning with uridine.</text>
</comment>
<dbReference type="FunFam" id="3.80.30.20:FF:000001">
    <property type="entry name" value="tRNA-2-methylthio-N(6)-dimethylallyladenosine synthase 2"/>
    <property type="match status" value="1"/>
</dbReference>
<evidence type="ECO:0000256" key="3">
    <source>
        <dbReference type="ARBA" id="ARBA00022490"/>
    </source>
</evidence>
<dbReference type="InterPro" id="IPR058240">
    <property type="entry name" value="rSAM_sf"/>
</dbReference>
<keyword evidence="2 13" id="KW-0004">4Fe-4S</keyword>
<dbReference type="Gene3D" id="3.40.50.12160">
    <property type="entry name" value="Methylthiotransferase, N-terminal domain"/>
    <property type="match status" value="1"/>
</dbReference>
<feature type="domain" description="TRAM" evidence="14">
    <location>
        <begin position="390"/>
        <end position="452"/>
    </location>
</feature>
<comment type="similarity">
    <text evidence="13">Belongs to the methylthiotransferase family. MiaB subfamily.</text>
</comment>
<evidence type="ECO:0000256" key="1">
    <source>
        <dbReference type="ARBA" id="ARBA00003234"/>
    </source>
</evidence>
<dbReference type="InterPro" id="IPR002792">
    <property type="entry name" value="TRAM_dom"/>
</dbReference>
<evidence type="ECO:0000256" key="8">
    <source>
        <dbReference type="ARBA" id="ARBA00023014"/>
    </source>
</evidence>
<feature type="binding site" evidence="13">
    <location>
        <position position="95"/>
    </location>
    <ligand>
        <name>[4Fe-4S] cluster</name>
        <dbReference type="ChEBI" id="CHEBI:49883"/>
        <label>1</label>
    </ligand>
</feature>
<dbReference type="SFLD" id="SFLDG01061">
    <property type="entry name" value="methylthiotransferase"/>
    <property type="match status" value="1"/>
</dbReference>